<reference evidence="11 12" key="1">
    <citation type="journal article" date="2017" name="Int. J. Syst. Evol. Microbiol.">
        <title>Jeotgalibaca porci sp. nov. and Jeotgalibaca arthritidis sp. nov., isolated from pigs, and emended description of the genus Jeotgalibaca.</title>
        <authorList>
            <person name="Zamora L."/>
            <person name="Perez-Sancho M."/>
            <person name="Dominguez L."/>
            <person name="Fernandez-Garayzabal J.F."/>
            <person name="Vela A.I."/>
        </authorList>
    </citation>
    <scope>NUCLEOTIDE SEQUENCE [LARGE SCALE GENOMIC DNA]</scope>
    <source>
        <strain evidence="11 12">CCUG 69148</strain>
    </source>
</reference>
<dbReference type="Pfam" id="PF07478">
    <property type="entry name" value="Dala_Dala_lig_C"/>
    <property type="match status" value="1"/>
</dbReference>
<evidence type="ECO:0000256" key="9">
    <source>
        <dbReference type="PROSITE-ProRule" id="PRU00409"/>
    </source>
</evidence>
<dbReference type="PANTHER" id="PTHR23132">
    <property type="entry name" value="D-ALANINE--D-ALANINE LIGASE"/>
    <property type="match status" value="1"/>
</dbReference>
<keyword evidence="5 9" id="KW-0547">Nucleotide-binding</keyword>
<accession>A0A6G7WI40</accession>
<dbReference type="InterPro" id="IPR013815">
    <property type="entry name" value="ATP_grasp_subdomain_1"/>
</dbReference>
<gene>
    <name evidence="11" type="ORF">G7058_07585</name>
</gene>
<evidence type="ECO:0000313" key="12">
    <source>
        <dbReference type="Proteomes" id="UP000501830"/>
    </source>
</evidence>
<evidence type="ECO:0000256" key="6">
    <source>
        <dbReference type="ARBA" id="ARBA00022840"/>
    </source>
</evidence>
<keyword evidence="6 9" id="KW-0067">ATP-binding</keyword>
<evidence type="ECO:0000256" key="4">
    <source>
        <dbReference type="ARBA" id="ARBA00022598"/>
    </source>
</evidence>
<dbReference type="GO" id="GO:0005737">
    <property type="term" value="C:cytoplasm"/>
    <property type="evidence" value="ECO:0007669"/>
    <property type="project" value="UniProtKB-SubCell"/>
</dbReference>
<dbReference type="GO" id="GO:0008360">
    <property type="term" value="P:regulation of cell shape"/>
    <property type="evidence" value="ECO:0007669"/>
    <property type="project" value="UniProtKB-KW"/>
</dbReference>
<evidence type="ECO:0000256" key="2">
    <source>
        <dbReference type="ARBA" id="ARBA00010871"/>
    </source>
</evidence>
<evidence type="ECO:0000256" key="3">
    <source>
        <dbReference type="ARBA" id="ARBA00022490"/>
    </source>
</evidence>
<evidence type="ECO:0000259" key="10">
    <source>
        <dbReference type="PROSITE" id="PS50975"/>
    </source>
</evidence>
<proteinExistence type="inferred from homology"/>
<dbReference type="SUPFAM" id="SSF56059">
    <property type="entry name" value="Glutathione synthetase ATP-binding domain-like"/>
    <property type="match status" value="1"/>
</dbReference>
<dbReference type="EMBL" id="CP049889">
    <property type="protein sequence ID" value="QIK51896.1"/>
    <property type="molecule type" value="Genomic_DNA"/>
</dbReference>
<keyword evidence="7" id="KW-0133">Cell shape</keyword>
<sequence>MHIALIHSKYDNVDETDEIRSDFTFPLIVKPEHEGSGIGVTESSKVDSVAQLKKVIKEKLHLYKQVLLVEEFLPGREFTVGVIGNEVLEILPIKETIFHKDGPQILTNTEKAGSKSTEIIPANLSPELQAEIEEMAAKTYRILRCQDFARVDIRLDAEGHPHVIELNTYPGLGKDFSYFPRLAQAAGYTYDALINRLVAIAKEPKGFN</sequence>
<dbReference type="PROSITE" id="PS50975">
    <property type="entry name" value="ATP_GRASP"/>
    <property type="match status" value="1"/>
</dbReference>
<dbReference type="Gene3D" id="3.30.470.20">
    <property type="entry name" value="ATP-grasp fold, B domain"/>
    <property type="match status" value="1"/>
</dbReference>
<keyword evidence="3" id="KW-0963">Cytoplasm</keyword>
<name>A0A6G7WI40_9LACT</name>
<dbReference type="AlphaFoldDB" id="A0A6G7WI40"/>
<dbReference type="Gene3D" id="3.30.1490.20">
    <property type="entry name" value="ATP-grasp fold, A domain"/>
    <property type="match status" value="1"/>
</dbReference>
<comment type="similarity">
    <text evidence="2">Belongs to the D-alanine--D-alanine ligase family.</text>
</comment>
<protein>
    <submittedName>
        <fullName evidence="11">ATP-grasp domain-containing protein</fullName>
    </submittedName>
</protein>
<dbReference type="InterPro" id="IPR011761">
    <property type="entry name" value="ATP-grasp"/>
</dbReference>
<evidence type="ECO:0000256" key="8">
    <source>
        <dbReference type="ARBA" id="ARBA00022984"/>
    </source>
</evidence>
<keyword evidence="12" id="KW-1185">Reference proteome</keyword>
<dbReference type="GO" id="GO:0008716">
    <property type="term" value="F:D-alanine-D-alanine ligase activity"/>
    <property type="evidence" value="ECO:0007669"/>
    <property type="project" value="InterPro"/>
</dbReference>
<evidence type="ECO:0000256" key="5">
    <source>
        <dbReference type="ARBA" id="ARBA00022741"/>
    </source>
</evidence>
<dbReference type="PANTHER" id="PTHR23132:SF23">
    <property type="entry name" value="D-ALANINE--D-ALANINE LIGASE B"/>
    <property type="match status" value="1"/>
</dbReference>
<keyword evidence="8" id="KW-0573">Peptidoglycan synthesis</keyword>
<dbReference type="RefSeq" id="WP_166062957.1">
    <property type="nucleotide sequence ID" value="NZ_CP049889.1"/>
</dbReference>
<dbReference type="GO" id="GO:0046872">
    <property type="term" value="F:metal ion binding"/>
    <property type="evidence" value="ECO:0007669"/>
    <property type="project" value="InterPro"/>
</dbReference>
<keyword evidence="4" id="KW-0436">Ligase</keyword>
<evidence type="ECO:0000313" key="11">
    <source>
        <dbReference type="EMBL" id="QIK51896.1"/>
    </source>
</evidence>
<organism evidence="11 12">
    <name type="scientific">Jeotgalibaca porci</name>
    <dbReference type="NCBI Taxonomy" id="1868793"/>
    <lineage>
        <taxon>Bacteria</taxon>
        <taxon>Bacillati</taxon>
        <taxon>Bacillota</taxon>
        <taxon>Bacilli</taxon>
        <taxon>Lactobacillales</taxon>
        <taxon>Carnobacteriaceae</taxon>
        <taxon>Jeotgalibaca</taxon>
    </lineage>
</organism>
<dbReference type="GeneID" id="94553141"/>
<dbReference type="GO" id="GO:0005524">
    <property type="term" value="F:ATP binding"/>
    <property type="evidence" value="ECO:0007669"/>
    <property type="project" value="UniProtKB-UniRule"/>
</dbReference>
<dbReference type="InterPro" id="IPR011095">
    <property type="entry name" value="Dala_Dala_lig_C"/>
</dbReference>
<dbReference type="InterPro" id="IPR000291">
    <property type="entry name" value="D-Ala_lig_Van_CS"/>
</dbReference>
<evidence type="ECO:0000256" key="1">
    <source>
        <dbReference type="ARBA" id="ARBA00004496"/>
    </source>
</evidence>
<dbReference type="KEGG" id="jpo:G7058_07585"/>
<dbReference type="Proteomes" id="UP000501830">
    <property type="component" value="Chromosome"/>
</dbReference>
<dbReference type="GO" id="GO:0009252">
    <property type="term" value="P:peptidoglycan biosynthetic process"/>
    <property type="evidence" value="ECO:0007669"/>
    <property type="project" value="UniProtKB-KW"/>
</dbReference>
<evidence type="ECO:0000256" key="7">
    <source>
        <dbReference type="ARBA" id="ARBA00022960"/>
    </source>
</evidence>
<feature type="domain" description="ATP-grasp" evidence="10">
    <location>
        <begin position="3"/>
        <end position="199"/>
    </location>
</feature>
<comment type="subcellular location">
    <subcellularLocation>
        <location evidence="1">Cytoplasm</location>
    </subcellularLocation>
</comment>
<dbReference type="PROSITE" id="PS00844">
    <property type="entry name" value="DALA_DALA_LIGASE_2"/>
    <property type="match status" value="1"/>
</dbReference>